<sequence length="231" mass="25915">MERFDVESSEENLICSSLRRHEPWGSVATQILQSGGKLWKETNLESYDIALLLPREFQECSRHFRFLLLSPVDIERDGAMTRIKQLYDLGGYVDMAVVFLVDENRKEGATASFMKLQLDIMASDIPRIPVVPLFSPEALTTTLQSFMASLVSSRVARSWPADATQDLLPYCIVNASLSSQSLDVLSNNSLSFRDLLVAVATDEGCNRISDIIGQAEAPRMFSFWTHEFAIP</sequence>
<comment type="caution">
    <text evidence="1">The sequence shown here is derived from an EMBL/GenBank/DDBJ whole genome shotgun (WGS) entry which is preliminary data.</text>
</comment>
<keyword evidence="2" id="KW-1185">Reference proteome</keyword>
<name>A0AAJ0M8D4_9PEZI</name>
<dbReference type="AlphaFoldDB" id="A0AAJ0M8D4"/>
<proteinExistence type="predicted"/>
<protein>
    <submittedName>
        <fullName evidence="1">Uncharacterized protein</fullName>
    </submittedName>
</protein>
<dbReference type="Proteomes" id="UP001275084">
    <property type="component" value="Unassembled WGS sequence"/>
</dbReference>
<gene>
    <name evidence="1" type="ORF">B0T25DRAFT_350642</name>
</gene>
<reference evidence="1" key="1">
    <citation type="journal article" date="2023" name="Mol. Phylogenet. Evol.">
        <title>Genome-scale phylogeny and comparative genomics of the fungal order Sordariales.</title>
        <authorList>
            <person name="Hensen N."/>
            <person name="Bonometti L."/>
            <person name="Westerberg I."/>
            <person name="Brannstrom I.O."/>
            <person name="Guillou S."/>
            <person name="Cros-Aarteil S."/>
            <person name="Calhoun S."/>
            <person name="Haridas S."/>
            <person name="Kuo A."/>
            <person name="Mondo S."/>
            <person name="Pangilinan J."/>
            <person name="Riley R."/>
            <person name="LaButti K."/>
            <person name="Andreopoulos B."/>
            <person name="Lipzen A."/>
            <person name="Chen C."/>
            <person name="Yan M."/>
            <person name="Daum C."/>
            <person name="Ng V."/>
            <person name="Clum A."/>
            <person name="Steindorff A."/>
            <person name="Ohm R.A."/>
            <person name="Martin F."/>
            <person name="Silar P."/>
            <person name="Natvig D.O."/>
            <person name="Lalanne C."/>
            <person name="Gautier V."/>
            <person name="Ament-Velasquez S.L."/>
            <person name="Kruys A."/>
            <person name="Hutchinson M.I."/>
            <person name="Powell A.J."/>
            <person name="Barry K."/>
            <person name="Miller A.N."/>
            <person name="Grigoriev I.V."/>
            <person name="Debuchy R."/>
            <person name="Gladieux P."/>
            <person name="Hiltunen Thoren M."/>
            <person name="Johannesson H."/>
        </authorList>
    </citation>
    <scope>NUCLEOTIDE SEQUENCE</scope>
    <source>
        <strain evidence="1">CBS 955.72</strain>
    </source>
</reference>
<reference evidence="1" key="2">
    <citation type="submission" date="2023-06" db="EMBL/GenBank/DDBJ databases">
        <authorList>
            <consortium name="Lawrence Berkeley National Laboratory"/>
            <person name="Haridas S."/>
            <person name="Hensen N."/>
            <person name="Bonometti L."/>
            <person name="Westerberg I."/>
            <person name="Brannstrom I.O."/>
            <person name="Guillou S."/>
            <person name="Cros-Aarteil S."/>
            <person name="Calhoun S."/>
            <person name="Kuo A."/>
            <person name="Mondo S."/>
            <person name="Pangilinan J."/>
            <person name="Riley R."/>
            <person name="Labutti K."/>
            <person name="Andreopoulos B."/>
            <person name="Lipzen A."/>
            <person name="Chen C."/>
            <person name="Yanf M."/>
            <person name="Daum C."/>
            <person name="Ng V."/>
            <person name="Clum A."/>
            <person name="Steindorff A."/>
            <person name="Ohm R."/>
            <person name="Martin F."/>
            <person name="Silar P."/>
            <person name="Natvig D."/>
            <person name="Lalanne C."/>
            <person name="Gautier V."/>
            <person name="Ament-Velasquez S.L."/>
            <person name="Kruys A."/>
            <person name="Hutchinson M.I."/>
            <person name="Powell A.J."/>
            <person name="Barry K."/>
            <person name="Miller A.N."/>
            <person name="Grigoriev I.V."/>
            <person name="Debuchy R."/>
            <person name="Gladieux P."/>
            <person name="Thoren M.H."/>
            <person name="Johannesson H."/>
        </authorList>
    </citation>
    <scope>NUCLEOTIDE SEQUENCE</scope>
    <source>
        <strain evidence="1">CBS 955.72</strain>
    </source>
</reference>
<dbReference type="EMBL" id="JAUIQD010000008">
    <property type="protein sequence ID" value="KAK3341708.1"/>
    <property type="molecule type" value="Genomic_DNA"/>
</dbReference>
<evidence type="ECO:0000313" key="2">
    <source>
        <dbReference type="Proteomes" id="UP001275084"/>
    </source>
</evidence>
<accession>A0AAJ0M8D4</accession>
<organism evidence="1 2">
    <name type="scientific">Lasiosphaeria hispida</name>
    <dbReference type="NCBI Taxonomy" id="260671"/>
    <lineage>
        <taxon>Eukaryota</taxon>
        <taxon>Fungi</taxon>
        <taxon>Dikarya</taxon>
        <taxon>Ascomycota</taxon>
        <taxon>Pezizomycotina</taxon>
        <taxon>Sordariomycetes</taxon>
        <taxon>Sordariomycetidae</taxon>
        <taxon>Sordariales</taxon>
        <taxon>Lasiosphaeriaceae</taxon>
        <taxon>Lasiosphaeria</taxon>
    </lineage>
</organism>
<evidence type="ECO:0000313" key="1">
    <source>
        <dbReference type="EMBL" id="KAK3341708.1"/>
    </source>
</evidence>